<dbReference type="VEuPathDB" id="VectorBase:HLOH_058990"/>
<comment type="caution">
    <text evidence="3">The sequence shown here is derived from an EMBL/GenBank/DDBJ whole genome shotgun (WGS) entry which is preliminary data.</text>
</comment>
<evidence type="ECO:0000256" key="2">
    <source>
        <dbReference type="SAM" id="MobiDB-lite"/>
    </source>
</evidence>
<protein>
    <submittedName>
        <fullName evidence="3">Uncharacterized protein</fullName>
    </submittedName>
</protein>
<name>A0A9J6GLD6_HAELO</name>
<dbReference type="OMA" id="EQHNIRI"/>
<accession>A0A9J6GLD6</accession>
<reference evidence="3 4" key="1">
    <citation type="journal article" date="2020" name="Cell">
        <title>Large-Scale Comparative Analyses of Tick Genomes Elucidate Their Genetic Diversity and Vector Capacities.</title>
        <authorList>
            <consortium name="Tick Genome and Microbiome Consortium (TIGMIC)"/>
            <person name="Jia N."/>
            <person name="Wang J."/>
            <person name="Shi W."/>
            <person name="Du L."/>
            <person name="Sun Y."/>
            <person name="Zhan W."/>
            <person name="Jiang J.F."/>
            <person name="Wang Q."/>
            <person name="Zhang B."/>
            <person name="Ji P."/>
            <person name="Bell-Sakyi L."/>
            <person name="Cui X.M."/>
            <person name="Yuan T.T."/>
            <person name="Jiang B.G."/>
            <person name="Yang W.F."/>
            <person name="Lam T.T."/>
            <person name="Chang Q.C."/>
            <person name="Ding S.J."/>
            <person name="Wang X.J."/>
            <person name="Zhu J.G."/>
            <person name="Ruan X.D."/>
            <person name="Zhao L."/>
            <person name="Wei J.T."/>
            <person name="Ye R.Z."/>
            <person name="Que T.C."/>
            <person name="Du C.H."/>
            <person name="Zhou Y.H."/>
            <person name="Cheng J.X."/>
            <person name="Dai P.F."/>
            <person name="Guo W.B."/>
            <person name="Han X.H."/>
            <person name="Huang E.J."/>
            <person name="Li L.F."/>
            <person name="Wei W."/>
            <person name="Gao Y.C."/>
            <person name="Liu J.Z."/>
            <person name="Shao H.Z."/>
            <person name="Wang X."/>
            <person name="Wang C.C."/>
            <person name="Yang T.C."/>
            <person name="Huo Q.B."/>
            <person name="Li W."/>
            <person name="Chen H.Y."/>
            <person name="Chen S.E."/>
            <person name="Zhou L.G."/>
            <person name="Ni X.B."/>
            <person name="Tian J.H."/>
            <person name="Sheng Y."/>
            <person name="Liu T."/>
            <person name="Pan Y.S."/>
            <person name="Xia L.Y."/>
            <person name="Li J."/>
            <person name="Zhao F."/>
            <person name="Cao W.C."/>
        </authorList>
    </citation>
    <scope>NUCLEOTIDE SEQUENCE [LARGE SCALE GENOMIC DNA]</scope>
    <source>
        <strain evidence="3">HaeL-2018</strain>
    </source>
</reference>
<feature type="coiled-coil region" evidence="1">
    <location>
        <begin position="303"/>
        <end position="330"/>
    </location>
</feature>
<evidence type="ECO:0000313" key="4">
    <source>
        <dbReference type="Proteomes" id="UP000821853"/>
    </source>
</evidence>
<organism evidence="3 4">
    <name type="scientific">Haemaphysalis longicornis</name>
    <name type="common">Bush tick</name>
    <dbReference type="NCBI Taxonomy" id="44386"/>
    <lineage>
        <taxon>Eukaryota</taxon>
        <taxon>Metazoa</taxon>
        <taxon>Ecdysozoa</taxon>
        <taxon>Arthropoda</taxon>
        <taxon>Chelicerata</taxon>
        <taxon>Arachnida</taxon>
        <taxon>Acari</taxon>
        <taxon>Parasitiformes</taxon>
        <taxon>Ixodida</taxon>
        <taxon>Ixodoidea</taxon>
        <taxon>Ixodidae</taxon>
        <taxon>Haemaphysalinae</taxon>
        <taxon>Haemaphysalis</taxon>
    </lineage>
</organism>
<dbReference type="Proteomes" id="UP000821853">
    <property type="component" value="Chromosome 5"/>
</dbReference>
<keyword evidence="4" id="KW-1185">Reference proteome</keyword>
<keyword evidence="1" id="KW-0175">Coiled coil</keyword>
<evidence type="ECO:0000256" key="1">
    <source>
        <dbReference type="SAM" id="Coils"/>
    </source>
</evidence>
<proteinExistence type="predicted"/>
<dbReference type="EMBL" id="JABSTR010000007">
    <property type="protein sequence ID" value="KAH9375264.1"/>
    <property type="molecule type" value="Genomic_DNA"/>
</dbReference>
<sequence length="391" mass="43241">MIFQDFSTGPCRLATRPNRLGLLLRRKRSGGASPPATVSVTLKMLMQVTMKEADITPEECRESGSAQRGGNTGGFRTPAELKNHIVEVVRLPHLLTEHYRIIVRPREGLNIKNGSEIKVDQALSLAVNLAPADITDDIFCSNVMQNIFVASTPTQKNARAKSRVESITVGVANYELWHRADVCSTPETTISRRCGIESPLEDHVCTPKFGLCGGLHPTADKQCKQRFQLPYVVRRRMERQRAKSPVSPDRKRDRSATFLLQKRTLPFQGAFAIEKTFPLQGATSHAHPDATRGWVEHQSASRIVQLARKNASLRNAFEQLKADIAELKRAGKALPPPRPLPPETEKVATPTEIEAATHLNREIAVESWRPCTAAGHDHGHGGLRAAFRTTG</sequence>
<evidence type="ECO:0000313" key="3">
    <source>
        <dbReference type="EMBL" id="KAH9375264.1"/>
    </source>
</evidence>
<gene>
    <name evidence="3" type="ORF">HPB48_010844</name>
</gene>
<dbReference type="AlphaFoldDB" id="A0A9J6GLD6"/>
<feature type="region of interest" description="Disordered" evidence="2">
    <location>
        <begin position="57"/>
        <end position="77"/>
    </location>
</feature>